<dbReference type="InterPro" id="IPR003599">
    <property type="entry name" value="Ig_sub"/>
</dbReference>
<feature type="signal peptide" evidence="1">
    <location>
        <begin position="1"/>
        <end position="25"/>
    </location>
</feature>
<dbReference type="Ensembl" id="ENSXCOT00000018390.1">
    <property type="protein sequence ID" value="ENSXCOP00000018159.1"/>
    <property type="gene ID" value="ENSXCOG00000013690.1"/>
</dbReference>
<dbReference type="Pfam" id="PF07686">
    <property type="entry name" value="V-set"/>
    <property type="match status" value="1"/>
</dbReference>
<protein>
    <recommendedName>
        <fullName evidence="2">Ig-like domain-containing protein</fullName>
    </recommendedName>
</protein>
<dbReference type="InterPro" id="IPR013106">
    <property type="entry name" value="Ig_V-set"/>
</dbReference>
<keyword evidence="4" id="KW-1185">Reference proteome</keyword>
<evidence type="ECO:0000259" key="2">
    <source>
        <dbReference type="PROSITE" id="PS50835"/>
    </source>
</evidence>
<dbReference type="SMART" id="SM00409">
    <property type="entry name" value="IG"/>
    <property type="match status" value="1"/>
</dbReference>
<dbReference type="InterPro" id="IPR036179">
    <property type="entry name" value="Ig-like_dom_sf"/>
</dbReference>
<dbReference type="InterPro" id="IPR013783">
    <property type="entry name" value="Ig-like_fold"/>
</dbReference>
<dbReference type="PROSITE" id="PS50835">
    <property type="entry name" value="IG_LIKE"/>
    <property type="match status" value="1"/>
</dbReference>
<dbReference type="Proteomes" id="UP000261380">
    <property type="component" value="Unplaced"/>
</dbReference>
<dbReference type="InterPro" id="IPR007110">
    <property type="entry name" value="Ig-like_dom"/>
</dbReference>
<dbReference type="Gene3D" id="2.60.40.10">
    <property type="entry name" value="Immunoglobulins"/>
    <property type="match status" value="1"/>
</dbReference>
<accession>A0A3B5MEV0</accession>
<sequence length="177" mass="20841">FTHFSSLFSFLAHLWLFLWSHCSISASMLETIVRPGDNITIYCDCKVSTGIYVVWFRNCSHQYQPTLVVDWKTSSYYERKITFPRFKFVKNESSNSYDLMIINVTNSDEGLYYCETLENKVKQHENKNLFSQEDENVCYAALEIHQPSQRSKRKRTIQSSDFSTYSAIKTFQEEISI</sequence>
<reference evidence="3" key="1">
    <citation type="submission" date="2025-08" db="UniProtKB">
        <authorList>
            <consortium name="Ensembl"/>
        </authorList>
    </citation>
    <scope>IDENTIFICATION</scope>
</reference>
<reference evidence="3" key="2">
    <citation type="submission" date="2025-09" db="UniProtKB">
        <authorList>
            <consortium name="Ensembl"/>
        </authorList>
    </citation>
    <scope>IDENTIFICATION</scope>
</reference>
<evidence type="ECO:0000313" key="4">
    <source>
        <dbReference type="Proteomes" id="UP000261380"/>
    </source>
</evidence>
<evidence type="ECO:0000313" key="3">
    <source>
        <dbReference type="Ensembl" id="ENSXCOP00000018159.1"/>
    </source>
</evidence>
<feature type="domain" description="Ig-like" evidence="2">
    <location>
        <begin position="33"/>
        <end position="130"/>
    </location>
</feature>
<keyword evidence="1" id="KW-0732">Signal</keyword>
<evidence type="ECO:0000256" key="1">
    <source>
        <dbReference type="SAM" id="SignalP"/>
    </source>
</evidence>
<dbReference type="GeneTree" id="ENSGT00400000023727"/>
<feature type="chain" id="PRO_5017471817" description="Ig-like domain-containing protein" evidence="1">
    <location>
        <begin position="26"/>
        <end position="177"/>
    </location>
</feature>
<dbReference type="SUPFAM" id="SSF48726">
    <property type="entry name" value="Immunoglobulin"/>
    <property type="match status" value="1"/>
</dbReference>
<dbReference type="AlphaFoldDB" id="A0A3B5MEV0"/>
<organism evidence="3 4">
    <name type="scientific">Xiphophorus couchianus</name>
    <name type="common">Monterrey platyfish</name>
    <dbReference type="NCBI Taxonomy" id="32473"/>
    <lineage>
        <taxon>Eukaryota</taxon>
        <taxon>Metazoa</taxon>
        <taxon>Chordata</taxon>
        <taxon>Craniata</taxon>
        <taxon>Vertebrata</taxon>
        <taxon>Euteleostomi</taxon>
        <taxon>Actinopterygii</taxon>
        <taxon>Neopterygii</taxon>
        <taxon>Teleostei</taxon>
        <taxon>Neoteleostei</taxon>
        <taxon>Acanthomorphata</taxon>
        <taxon>Ovalentaria</taxon>
        <taxon>Atherinomorphae</taxon>
        <taxon>Cyprinodontiformes</taxon>
        <taxon>Poeciliidae</taxon>
        <taxon>Poeciliinae</taxon>
        <taxon>Xiphophorus</taxon>
    </lineage>
</organism>
<name>A0A3B5MEV0_9TELE</name>
<proteinExistence type="predicted"/>